<dbReference type="InterPro" id="IPR029058">
    <property type="entry name" value="AB_hydrolase_fold"/>
</dbReference>
<reference evidence="6" key="2">
    <citation type="submission" date="2016-04" db="EMBL/GenBank/DDBJ databases">
        <title>Complete Genome and Plasmid Sequences for Rhodococcus fascians D188 and Draft Sequences for Rhodococcus spp. Isolates PBTS 1 and PBTS 2.</title>
        <authorList>
            <person name="Stamer R."/>
            <person name="Vereecke D."/>
            <person name="Zhang Y."/>
            <person name="Schilkey F."/>
            <person name="Devitt N."/>
            <person name="Randall J."/>
        </authorList>
    </citation>
    <scope>NUCLEOTIDE SEQUENCE [LARGE SCALE GENOMIC DNA]</scope>
    <source>
        <strain evidence="6">PBTS2</strain>
    </source>
</reference>
<dbReference type="PANTHER" id="PTHR48081">
    <property type="entry name" value="AB HYDROLASE SUPERFAMILY PROTEIN C4A8.06C"/>
    <property type="match status" value="1"/>
</dbReference>
<protein>
    <submittedName>
        <fullName evidence="5">Putative acetyl-hydrolase LipR</fullName>
        <ecNumber evidence="5">3.1.1.-</ecNumber>
    </submittedName>
</protein>
<dbReference type="InterPro" id="IPR013094">
    <property type="entry name" value="AB_hydrolase_3"/>
</dbReference>
<dbReference type="InterPro" id="IPR033140">
    <property type="entry name" value="Lipase_GDXG_put_SER_AS"/>
</dbReference>
<feature type="domain" description="Alpha/beta hydrolase fold-3" evidence="4">
    <location>
        <begin position="75"/>
        <end position="272"/>
    </location>
</feature>
<dbReference type="EMBL" id="CP015220">
    <property type="protein sequence ID" value="AMY21512.1"/>
    <property type="molecule type" value="Genomic_DNA"/>
</dbReference>
<dbReference type="PROSITE" id="PS01173">
    <property type="entry name" value="LIPASE_GDXG_HIS"/>
    <property type="match status" value="1"/>
</dbReference>
<evidence type="ECO:0000256" key="3">
    <source>
        <dbReference type="PROSITE-ProRule" id="PRU10038"/>
    </source>
</evidence>
<dbReference type="EC" id="3.1.1.-" evidence="5"/>
<dbReference type="Pfam" id="PF07859">
    <property type="entry name" value="Abhydrolase_3"/>
    <property type="match status" value="1"/>
</dbReference>
<evidence type="ECO:0000313" key="5">
    <source>
        <dbReference type="EMBL" id="AMY21512.1"/>
    </source>
</evidence>
<feature type="active site" evidence="3">
    <location>
        <position position="150"/>
    </location>
</feature>
<dbReference type="InterPro" id="IPR050300">
    <property type="entry name" value="GDXG_lipolytic_enzyme"/>
</dbReference>
<dbReference type="PANTHER" id="PTHR48081:SF30">
    <property type="entry name" value="ACETYL-HYDROLASE LIPR-RELATED"/>
    <property type="match status" value="1"/>
</dbReference>
<keyword evidence="6" id="KW-1185">Reference proteome</keyword>
<name>A0A143QGB0_RHOFA</name>
<evidence type="ECO:0000256" key="2">
    <source>
        <dbReference type="ARBA" id="ARBA00022801"/>
    </source>
</evidence>
<dbReference type="PATRIC" id="fig|1653479.3.peg.186"/>
<dbReference type="OrthoDB" id="9803828at2"/>
<dbReference type="AlphaFoldDB" id="A0A143QGB0"/>
<dbReference type="RefSeq" id="WP_048315897.1">
    <property type="nucleotide sequence ID" value="NZ_CP015220.1"/>
</dbReference>
<sequence>MKAFYVPLPIVAAALKPFYRLALNPRLSFRAQRAVLEAAAPVQTLPHGTVAQKLTLAGRRAERITVGATERDTAILYLHGGAFTIGSINTHRSLAAHLARESASAVYVLDYRLAPENPYPAALDDAVAAFRELVRSHGFTPGRIAIAGDSAGGGLTVATARRLVDDGARPAALGLISPWVDPGARDAVKPRDLVVNTGWSNSSADAYLGAGDPLDQGFAPLQGNLDELPPVVMHVGTDEVLYPQITAFADKLRLSGVELEYIEYKKLWHVAHLQASILREAAEAVQHMGAYLGRKLRAEQKSDVSEAVLAEPAAGDIA</sequence>
<organism evidence="5 6">
    <name type="scientific">Rhodococcoides fascians</name>
    <name type="common">Rhodococcus fascians</name>
    <dbReference type="NCBI Taxonomy" id="1828"/>
    <lineage>
        <taxon>Bacteria</taxon>
        <taxon>Bacillati</taxon>
        <taxon>Actinomycetota</taxon>
        <taxon>Actinomycetes</taxon>
        <taxon>Mycobacteriales</taxon>
        <taxon>Nocardiaceae</taxon>
        <taxon>Rhodococcoides</taxon>
    </lineage>
</organism>
<accession>A0A143QGB0</accession>
<gene>
    <name evidence="5" type="primary">lipR</name>
    <name evidence="5" type="ORF">A3Q41_00187</name>
</gene>
<dbReference type="Proteomes" id="UP000076038">
    <property type="component" value="Chromosome"/>
</dbReference>
<dbReference type="GO" id="GO:0004806">
    <property type="term" value="F:triacylglycerol lipase activity"/>
    <property type="evidence" value="ECO:0007669"/>
    <property type="project" value="TreeGrafter"/>
</dbReference>
<dbReference type="KEGG" id="rhs:A3Q41_00187"/>
<evidence type="ECO:0000259" key="4">
    <source>
        <dbReference type="Pfam" id="PF07859"/>
    </source>
</evidence>
<dbReference type="PROSITE" id="PS01174">
    <property type="entry name" value="LIPASE_GDXG_SER"/>
    <property type="match status" value="1"/>
</dbReference>
<evidence type="ECO:0000256" key="1">
    <source>
        <dbReference type="ARBA" id="ARBA00010515"/>
    </source>
</evidence>
<dbReference type="InterPro" id="IPR002168">
    <property type="entry name" value="Lipase_GDXG_HIS_AS"/>
</dbReference>
<proteinExistence type="inferred from homology"/>
<comment type="similarity">
    <text evidence="1">Belongs to the 'GDXG' lipolytic enzyme family.</text>
</comment>
<keyword evidence="2 5" id="KW-0378">Hydrolase</keyword>
<dbReference type="SUPFAM" id="SSF53474">
    <property type="entry name" value="alpha/beta-Hydrolases"/>
    <property type="match status" value="1"/>
</dbReference>
<dbReference type="Gene3D" id="3.40.50.1820">
    <property type="entry name" value="alpha/beta hydrolase"/>
    <property type="match status" value="1"/>
</dbReference>
<evidence type="ECO:0000313" key="6">
    <source>
        <dbReference type="Proteomes" id="UP000076038"/>
    </source>
</evidence>
<reference evidence="5 6" key="1">
    <citation type="journal article" date="2016" name="Genome Announc.">
        <title>Complete Genome and Plasmid Sequences for Rhodococcus fascians D188 and Draft Sequences for Rhodococcus Isolates PBTS 1 and PBTS 2.</title>
        <authorList>
            <person name="Stamler R.A."/>
            <person name="Vereecke D."/>
            <person name="Zhang Y."/>
            <person name="Schilkey F."/>
            <person name="Devitt N."/>
            <person name="Randall J.J."/>
        </authorList>
    </citation>
    <scope>NUCLEOTIDE SEQUENCE [LARGE SCALE GENOMIC DNA]</scope>
    <source>
        <strain evidence="5 6">PBTS2</strain>
    </source>
</reference>